<name>A0A1L2ZP79_9MICC</name>
<dbReference type="Proteomes" id="UP000183530">
    <property type="component" value="Chromosome"/>
</dbReference>
<gene>
    <name evidence="1" type="ORF">BHE16_09745</name>
</gene>
<accession>A0A1L2ZP79</accession>
<organism evidence="1 2">
    <name type="scientific">Neomicrococcus aestuarii</name>
    <dbReference type="NCBI Taxonomy" id="556325"/>
    <lineage>
        <taxon>Bacteria</taxon>
        <taxon>Bacillati</taxon>
        <taxon>Actinomycetota</taxon>
        <taxon>Actinomycetes</taxon>
        <taxon>Micrococcales</taxon>
        <taxon>Micrococcaceae</taxon>
        <taxon>Neomicrococcus</taxon>
    </lineage>
</organism>
<evidence type="ECO:0008006" key="3">
    <source>
        <dbReference type="Google" id="ProtNLM"/>
    </source>
</evidence>
<dbReference type="REBASE" id="166893">
    <property type="entry name" value="NaeB18ORF9750P"/>
</dbReference>
<evidence type="ECO:0000313" key="2">
    <source>
        <dbReference type="Proteomes" id="UP000183530"/>
    </source>
</evidence>
<proteinExistence type="predicted"/>
<reference evidence="1 2" key="1">
    <citation type="submission" date="2016-11" db="EMBL/GenBank/DDBJ databases">
        <title>Genome sequencing of Zhihengliuella aestuarii B18 antagonistic to Plasmodiophora brassicae.</title>
        <authorList>
            <person name="Luo Y."/>
        </authorList>
    </citation>
    <scope>NUCLEOTIDE SEQUENCE [LARGE SCALE GENOMIC DNA]</scope>
    <source>
        <strain evidence="1 2">B18</strain>
    </source>
</reference>
<evidence type="ECO:0000313" key="1">
    <source>
        <dbReference type="EMBL" id="APF41225.1"/>
    </source>
</evidence>
<dbReference type="EMBL" id="CP018135">
    <property type="protein sequence ID" value="APF41225.1"/>
    <property type="molecule type" value="Genomic_DNA"/>
</dbReference>
<dbReference type="OrthoDB" id="403927at2"/>
<keyword evidence="2" id="KW-1185">Reference proteome</keyword>
<dbReference type="AlphaFoldDB" id="A0A1L2ZP79"/>
<sequence length="404" mass="46445">MSDIEIFTRFLRDRDLDIRKTRSQKAESKISPRFMDQKVTPDVLSLIADCVAEYQVENPGEFSVKDIWDFPVLHERIMREFGKPSPKNSFAGSEYDKFISQPLKTLVFAGVLSSKRSGSHIVYEVEELDVLLLVARSDRYAYHFLVAFLEESLKQSNLMDKFTRYRENAKLDGGVYYELKDSFIKFMLRNTMINNEVEIKRIFPKVLNPLAVEWGLPGSVKGHMSKADFLFSDLDYNISNFRDIGKNKSVTRQEYGMQSRARVDSIVQAERSAMNAVRLRHSPNSEVHDRLSSGIATQVHHIFPRSSFPTLRAIPENLILLTGSQHNSKAHPANKTHQVDPDYQIDCLLSKLESVEASVDKNDSFYNKNNFVQVLNIGFRTESFRIDNSFGQLRSLITLQRNQV</sequence>
<dbReference type="RefSeq" id="WP_071894693.1">
    <property type="nucleotide sequence ID" value="NZ_CP018135.1"/>
</dbReference>
<dbReference type="KEGG" id="nae:BHE16_09745"/>
<protein>
    <recommendedName>
        <fullName evidence="3">Restriction endonuclease</fullName>
    </recommendedName>
</protein>